<accession>A0ABQ4UTI2</accession>
<feature type="region of interest" description="Disordered" evidence="1">
    <location>
        <begin position="71"/>
        <end position="112"/>
    </location>
</feature>
<dbReference type="EMBL" id="BPRE01000005">
    <property type="protein sequence ID" value="GJE75424.1"/>
    <property type="molecule type" value="Genomic_DNA"/>
</dbReference>
<dbReference type="Proteomes" id="UP001055093">
    <property type="component" value="Unassembled WGS sequence"/>
</dbReference>
<evidence type="ECO:0000256" key="1">
    <source>
        <dbReference type="SAM" id="MobiDB-lite"/>
    </source>
</evidence>
<proteinExistence type="predicted"/>
<keyword evidence="3" id="KW-1185">Reference proteome</keyword>
<reference evidence="2" key="1">
    <citation type="journal article" date="2021" name="Front. Microbiol.">
        <title>Comprehensive Comparative Genomics and Phenotyping of Methylobacterium Species.</title>
        <authorList>
            <person name="Alessa O."/>
            <person name="Ogura Y."/>
            <person name="Fujitani Y."/>
            <person name="Takami H."/>
            <person name="Hayashi T."/>
            <person name="Sahin N."/>
            <person name="Tani A."/>
        </authorList>
    </citation>
    <scope>NUCLEOTIDE SEQUENCE</scope>
    <source>
        <strain evidence="2">DSM 14458</strain>
    </source>
</reference>
<sequence>MAEPSPSPDRLSEVSRLAGELADQILLESMLGAPSVAKVTALDEAAHLLEDCRHPVPDLVIDVLNRLHSRSETDGAPDALMDGASSDGADEGEGMRGRSRFIPRFLRSLRTP</sequence>
<dbReference type="RefSeq" id="WP_137830102.1">
    <property type="nucleotide sequence ID" value="NZ_BPRE01000005.1"/>
</dbReference>
<evidence type="ECO:0000313" key="2">
    <source>
        <dbReference type="EMBL" id="GJE75424.1"/>
    </source>
</evidence>
<evidence type="ECO:0000313" key="3">
    <source>
        <dbReference type="Proteomes" id="UP001055093"/>
    </source>
</evidence>
<comment type="caution">
    <text evidence="2">The sequence shown here is derived from an EMBL/GenBank/DDBJ whole genome shotgun (WGS) entry which is preliminary data.</text>
</comment>
<gene>
    <name evidence="2" type="ORF">BGCPKDLD_2008</name>
</gene>
<reference evidence="2" key="2">
    <citation type="submission" date="2021-08" db="EMBL/GenBank/DDBJ databases">
        <authorList>
            <person name="Tani A."/>
            <person name="Ola A."/>
            <person name="Ogura Y."/>
            <person name="Katsura K."/>
            <person name="Hayashi T."/>
        </authorList>
    </citation>
    <scope>NUCLEOTIDE SEQUENCE</scope>
    <source>
        <strain evidence="2">DSM 14458</strain>
    </source>
</reference>
<name>A0ABQ4UTI2_9HYPH</name>
<protein>
    <submittedName>
        <fullName evidence="2">Uncharacterized protein</fullName>
    </submittedName>
</protein>
<organism evidence="2 3">
    <name type="scientific">Methylorubrum suomiense</name>
    <dbReference type="NCBI Taxonomy" id="144191"/>
    <lineage>
        <taxon>Bacteria</taxon>
        <taxon>Pseudomonadati</taxon>
        <taxon>Pseudomonadota</taxon>
        <taxon>Alphaproteobacteria</taxon>
        <taxon>Hyphomicrobiales</taxon>
        <taxon>Methylobacteriaceae</taxon>
        <taxon>Methylorubrum</taxon>
    </lineage>
</organism>